<keyword evidence="6 7" id="KW-0472">Membrane</keyword>
<evidence type="ECO:0000256" key="7">
    <source>
        <dbReference type="SAM" id="Phobius"/>
    </source>
</evidence>
<comment type="subcellular location">
    <subcellularLocation>
        <location evidence="1">Cell membrane</location>
        <topology evidence="1">Multi-pass membrane protein</topology>
    </subcellularLocation>
</comment>
<dbReference type="Pfam" id="PF07690">
    <property type="entry name" value="MFS_1"/>
    <property type="match status" value="1"/>
</dbReference>
<dbReference type="GO" id="GO:0022857">
    <property type="term" value="F:transmembrane transporter activity"/>
    <property type="evidence" value="ECO:0007669"/>
    <property type="project" value="InterPro"/>
</dbReference>
<feature type="transmembrane region" description="Helical" evidence="7">
    <location>
        <begin position="112"/>
        <end position="133"/>
    </location>
</feature>
<accession>A0A1G1ZWE2</accession>
<dbReference type="STRING" id="1798410.A3H63_02215"/>
<dbReference type="InterPro" id="IPR050171">
    <property type="entry name" value="MFS_Transporters"/>
</dbReference>
<keyword evidence="5 7" id="KW-1133">Transmembrane helix</keyword>
<name>A0A1G1ZWE2_9BACT</name>
<feature type="transmembrane region" description="Helical" evidence="7">
    <location>
        <begin position="37"/>
        <end position="64"/>
    </location>
</feature>
<dbReference type="GO" id="GO:0005886">
    <property type="term" value="C:plasma membrane"/>
    <property type="evidence" value="ECO:0007669"/>
    <property type="project" value="UniProtKB-SubCell"/>
</dbReference>
<evidence type="ECO:0000256" key="5">
    <source>
        <dbReference type="ARBA" id="ARBA00022989"/>
    </source>
</evidence>
<evidence type="ECO:0000256" key="3">
    <source>
        <dbReference type="ARBA" id="ARBA00022475"/>
    </source>
</evidence>
<dbReference type="InterPro" id="IPR036259">
    <property type="entry name" value="MFS_trans_sf"/>
</dbReference>
<dbReference type="AlphaFoldDB" id="A0A1G1ZWE2"/>
<organism evidence="9 10">
    <name type="scientific">Candidatus Harrisonbacteria bacterium RIFCSPLOWO2_02_FULL_45_10c</name>
    <dbReference type="NCBI Taxonomy" id="1798410"/>
    <lineage>
        <taxon>Bacteria</taxon>
        <taxon>Candidatus Harrisoniibacteriota</taxon>
    </lineage>
</organism>
<keyword evidence="4 7" id="KW-0812">Transmembrane</keyword>
<proteinExistence type="predicted"/>
<dbReference type="Gene3D" id="1.20.1250.20">
    <property type="entry name" value="MFS general substrate transporter like domains"/>
    <property type="match status" value="1"/>
</dbReference>
<reference evidence="9 10" key="1">
    <citation type="journal article" date="2016" name="Nat. Commun.">
        <title>Thousands of microbial genomes shed light on interconnected biogeochemical processes in an aquifer system.</title>
        <authorList>
            <person name="Anantharaman K."/>
            <person name="Brown C.T."/>
            <person name="Hug L.A."/>
            <person name="Sharon I."/>
            <person name="Castelle C.J."/>
            <person name="Probst A.J."/>
            <person name="Thomas B.C."/>
            <person name="Singh A."/>
            <person name="Wilkins M.J."/>
            <person name="Karaoz U."/>
            <person name="Brodie E.L."/>
            <person name="Williams K.H."/>
            <person name="Hubbard S.S."/>
            <person name="Banfield J.F."/>
        </authorList>
    </citation>
    <scope>NUCLEOTIDE SEQUENCE [LARGE SCALE GENOMIC DNA]</scope>
</reference>
<feature type="transmembrane region" description="Helical" evidence="7">
    <location>
        <begin position="171"/>
        <end position="195"/>
    </location>
</feature>
<dbReference type="SUPFAM" id="SSF103473">
    <property type="entry name" value="MFS general substrate transporter"/>
    <property type="match status" value="1"/>
</dbReference>
<keyword evidence="3" id="KW-1003">Cell membrane</keyword>
<dbReference type="InterPro" id="IPR020846">
    <property type="entry name" value="MFS_dom"/>
</dbReference>
<keyword evidence="2" id="KW-0813">Transport</keyword>
<dbReference type="PANTHER" id="PTHR23517">
    <property type="entry name" value="RESISTANCE PROTEIN MDTM, PUTATIVE-RELATED-RELATED"/>
    <property type="match status" value="1"/>
</dbReference>
<feature type="transmembrane region" description="Helical" evidence="7">
    <location>
        <begin position="145"/>
        <end position="165"/>
    </location>
</feature>
<feature type="domain" description="Major facilitator superfamily (MFS) profile" evidence="8">
    <location>
        <begin position="1"/>
        <end position="219"/>
    </location>
</feature>
<comment type="caution">
    <text evidence="9">The sequence shown here is derived from an EMBL/GenBank/DDBJ whole genome shotgun (WGS) entry which is preliminary data.</text>
</comment>
<evidence type="ECO:0000256" key="6">
    <source>
        <dbReference type="ARBA" id="ARBA00023136"/>
    </source>
</evidence>
<dbReference type="EMBL" id="MHJM01000009">
    <property type="protein sequence ID" value="OGY68080.1"/>
    <property type="molecule type" value="Genomic_DNA"/>
</dbReference>
<sequence>MKMIKITYWLPAINRIARYFIISDLIMWSGWGFVDPIFSIFVIKNIAGATLVAIGFLATIYWITKGILQIPVSLFLDRTDGEKDDFYALIFGLMITGISAFSFMIVRTMPQVYLVQFIKAIGFALYIPAWSAIFSRHLDKKHMAFDWAVSSSSVSIGIGIAGFIGGSIASIAGFNFVFLVTGLMALVSAVLLLFVPDLILPKTTVETPKLTDHAQAGIK</sequence>
<evidence type="ECO:0000256" key="2">
    <source>
        <dbReference type="ARBA" id="ARBA00022448"/>
    </source>
</evidence>
<evidence type="ECO:0000256" key="1">
    <source>
        <dbReference type="ARBA" id="ARBA00004651"/>
    </source>
</evidence>
<dbReference type="InterPro" id="IPR011701">
    <property type="entry name" value="MFS"/>
</dbReference>
<evidence type="ECO:0000313" key="10">
    <source>
        <dbReference type="Proteomes" id="UP000176284"/>
    </source>
</evidence>
<evidence type="ECO:0000259" key="8">
    <source>
        <dbReference type="PROSITE" id="PS50850"/>
    </source>
</evidence>
<gene>
    <name evidence="9" type="ORF">A3H63_02215</name>
</gene>
<evidence type="ECO:0000313" key="9">
    <source>
        <dbReference type="EMBL" id="OGY68080.1"/>
    </source>
</evidence>
<feature type="transmembrane region" description="Helical" evidence="7">
    <location>
        <begin position="12"/>
        <end position="31"/>
    </location>
</feature>
<evidence type="ECO:0000256" key="4">
    <source>
        <dbReference type="ARBA" id="ARBA00022692"/>
    </source>
</evidence>
<protein>
    <recommendedName>
        <fullName evidence="8">Major facilitator superfamily (MFS) profile domain-containing protein</fullName>
    </recommendedName>
</protein>
<dbReference type="PROSITE" id="PS50850">
    <property type="entry name" value="MFS"/>
    <property type="match status" value="1"/>
</dbReference>
<feature type="transmembrane region" description="Helical" evidence="7">
    <location>
        <begin position="85"/>
        <end position="106"/>
    </location>
</feature>
<dbReference type="Proteomes" id="UP000176284">
    <property type="component" value="Unassembled WGS sequence"/>
</dbReference>